<sequence length="68" mass="7569">MGVKCATGTIHLRTADDEPTTTKYPHLPLTTIPATIPHHARHTLYTALLCNASSRKGRQYSLEGRKLR</sequence>
<comment type="caution">
    <text evidence="1">The sequence shown here is derived from an EMBL/GenBank/DDBJ whole genome shotgun (WGS) entry which is preliminary data.</text>
</comment>
<gene>
    <name evidence="1" type="ORF">E2C01_041818</name>
</gene>
<evidence type="ECO:0000313" key="2">
    <source>
        <dbReference type="Proteomes" id="UP000324222"/>
    </source>
</evidence>
<dbReference type="Proteomes" id="UP000324222">
    <property type="component" value="Unassembled WGS sequence"/>
</dbReference>
<protein>
    <submittedName>
        <fullName evidence="1">Uncharacterized protein</fullName>
    </submittedName>
</protein>
<accession>A0A5B7FSQ0</accession>
<keyword evidence="2" id="KW-1185">Reference proteome</keyword>
<evidence type="ECO:0000313" key="1">
    <source>
        <dbReference type="EMBL" id="MPC48053.1"/>
    </source>
</evidence>
<reference evidence="1 2" key="1">
    <citation type="submission" date="2019-05" db="EMBL/GenBank/DDBJ databases">
        <title>Another draft genome of Portunus trituberculatus and its Hox gene families provides insights of decapod evolution.</title>
        <authorList>
            <person name="Jeong J.-H."/>
            <person name="Song I."/>
            <person name="Kim S."/>
            <person name="Choi T."/>
            <person name="Kim D."/>
            <person name="Ryu S."/>
            <person name="Kim W."/>
        </authorList>
    </citation>
    <scope>NUCLEOTIDE SEQUENCE [LARGE SCALE GENOMIC DNA]</scope>
    <source>
        <tissue evidence="1">Muscle</tissue>
    </source>
</reference>
<dbReference type="AlphaFoldDB" id="A0A5B7FSQ0"/>
<dbReference type="EMBL" id="VSRR010008077">
    <property type="protein sequence ID" value="MPC48053.1"/>
    <property type="molecule type" value="Genomic_DNA"/>
</dbReference>
<organism evidence="1 2">
    <name type="scientific">Portunus trituberculatus</name>
    <name type="common">Swimming crab</name>
    <name type="synonym">Neptunus trituberculatus</name>
    <dbReference type="NCBI Taxonomy" id="210409"/>
    <lineage>
        <taxon>Eukaryota</taxon>
        <taxon>Metazoa</taxon>
        <taxon>Ecdysozoa</taxon>
        <taxon>Arthropoda</taxon>
        <taxon>Crustacea</taxon>
        <taxon>Multicrustacea</taxon>
        <taxon>Malacostraca</taxon>
        <taxon>Eumalacostraca</taxon>
        <taxon>Eucarida</taxon>
        <taxon>Decapoda</taxon>
        <taxon>Pleocyemata</taxon>
        <taxon>Brachyura</taxon>
        <taxon>Eubrachyura</taxon>
        <taxon>Portunoidea</taxon>
        <taxon>Portunidae</taxon>
        <taxon>Portuninae</taxon>
        <taxon>Portunus</taxon>
    </lineage>
</organism>
<proteinExistence type="predicted"/>
<name>A0A5B7FSQ0_PORTR</name>